<dbReference type="Proteomes" id="UP000192445">
    <property type="component" value="Chromosome"/>
</dbReference>
<dbReference type="EMBL" id="CP020570">
    <property type="protein sequence ID" value="ARF62464.1"/>
    <property type="molecule type" value="Genomic_DNA"/>
</dbReference>
<dbReference type="SUPFAM" id="SSF89372">
    <property type="entry name" value="Fucose-specific lectin"/>
    <property type="match status" value="1"/>
</dbReference>
<reference evidence="2 3" key="1">
    <citation type="submission" date="2017-03" db="EMBL/GenBank/DDBJ databases">
        <title>Complete Genome Sequence of a natural compounds producer, Streptomyces violaceus S21.</title>
        <authorList>
            <person name="Zhong C."/>
            <person name="Zhao Z."/>
            <person name="Fu J."/>
            <person name="Zong G."/>
            <person name="Qin R."/>
            <person name="Cao G."/>
        </authorList>
    </citation>
    <scope>NUCLEOTIDE SEQUENCE [LARGE SCALE GENOMIC DNA]</scope>
    <source>
        <strain evidence="2 3">S21</strain>
    </source>
</reference>
<evidence type="ECO:0000256" key="1">
    <source>
        <dbReference type="SAM" id="SignalP"/>
    </source>
</evidence>
<organism evidence="2 3">
    <name type="scientific">Streptomyces violaceoruber</name>
    <dbReference type="NCBI Taxonomy" id="1935"/>
    <lineage>
        <taxon>Bacteria</taxon>
        <taxon>Bacillati</taxon>
        <taxon>Actinomycetota</taxon>
        <taxon>Actinomycetes</taxon>
        <taxon>Kitasatosporales</taxon>
        <taxon>Streptomycetaceae</taxon>
        <taxon>Streptomyces</taxon>
        <taxon>Streptomyces violaceoruber group</taxon>
    </lineage>
</organism>
<feature type="signal peptide" evidence="1">
    <location>
        <begin position="1"/>
        <end position="29"/>
    </location>
</feature>
<dbReference type="AlphaFoldDB" id="A0A1V0UB40"/>
<dbReference type="RefSeq" id="WP_050491168.1">
    <property type="nucleotide sequence ID" value="NZ_CP020570.1"/>
</dbReference>
<name>A0A1V0UB40_STRVN</name>
<evidence type="ECO:0000313" key="2">
    <source>
        <dbReference type="EMBL" id="ARF62464.1"/>
    </source>
</evidence>
<protein>
    <submittedName>
        <fullName evidence="2">Uncharacterized protein</fullName>
    </submittedName>
</protein>
<sequence>MHRVKRIKAAVVAVTAIAGLAVSITPVQAADTCTAGGNGKYICKYGVTKHDLPNGEDEQFLVGTDYAVWWRITTNGSWSKWTSMGKPDPAGGQANAASSITVTDWYSGGELRTSMVLKNTNGATVGKMRLDTGKGWLPWDFPNCC</sequence>
<keyword evidence="1" id="KW-0732">Signal</keyword>
<gene>
    <name evidence="2" type="ORF">B1H20_14410</name>
</gene>
<feature type="chain" id="PRO_5010726616" evidence="1">
    <location>
        <begin position="30"/>
        <end position="145"/>
    </location>
</feature>
<proteinExistence type="predicted"/>
<dbReference type="KEGG" id="svu:B1H20_14410"/>
<accession>A0A1V0UB40</accession>
<evidence type="ECO:0000313" key="3">
    <source>
        <dbReference type="Proteomes" id="UP000192445"/>
    </source>
</evidence>